<dbReference type="InterPro" id="IPR001917">
    <property type="entry name" value="Aminotrans_II_pyridoxalP_BS"/>
</dbReference>
<evidence type="ECO:0000256" key="1">
    <source>
        <dbReference type="ARBA" id="ARBA00001933"/>
    </source>
</evidence>
<evidence type="ECO:0000256" key="3">
    <source>
        <dbReference type="ARBA" id="ARBA00007970"/>
    </source>
</evidence>
<keyword evidence="9" id="KW-0368">Histidine biosynthesis</keyword>
<keyword evidence="12" id="KW-1185">Reference proteome</keyword>
<keyword evidence="6 9" id="KW-0808">Transferase</keyword>
<dbReference type="GO" id="GO:0004400">
    <property type="term" value="F:histidinol-phosphate transaminase activity"/>
    <property type="evidence" value="ECO:0007669"/>
    <property type="project" value="UniProtKB-UniRule"/>
</dbReference>
<evidence type="ECO:0000256" key="7">
    <source>
        <dbReference type="ARBA" id="ARBA00022898"/>
    </source>
</evidence>
<evidence type="ECO:0000313" key="12">
    <source>
        <dbReference type="Proteomes" id="UP000190460"/>
    </source>
</evidence>
<evidence type="ECO:0000313" key="11">
    <source>
        <dbReference type="EMBL" id="SKA92355.1"/>
    </source>
</evidence>
<dbReference type="SUPFAM" id="SSF53383">
    <property type="entry name" value="PLP-dependent transferases"/>
    <property type="match status" value="1"/>
</dbReference>
<organism evidence="11 12">
    <name type="scientific">Thiothrix eikelboomii</name>
    <dbReference type="NCBI Taxonomy" id="92487"/>
    <lineage>
        <taxon>Bacteria</taxon>
        <taxon>Pseudomonadati</taxon>
        <taxon>Pseudomonadota</taxon>
        <taxon>Gammaproteobacteria</taxon>
        <taxon>Thiotrichales</taxon>
        <taxon>Thiotrichaceae</taxon>
        <taxon>Thiothrix</taxon>
    </lineage>
</organism>
<dbReference type="PANTHER" id="PTHR43643:SF3">
    <property type="entry name" value="HISTIDINOL-PHOSPHATE AMINOTRANSFERASE"/>
    <property type="match status" value="1"/>
</dbReference>
<dbReference type="InterPro" id="IPR015421">
    <property type="entry name" value="PyrdxlP-dep_Trfase_major"/>
</dbReference>
<dbReference type="PANTHER" id="PTHR43643">
    <property type="entry name" value="HISTIDINOL-PHOSPHATE AMINOTRANSFERASE 2"/>
    <property type="match status" value="1"/>
</dbReference>
<keyword evidence="7 9" id="KW-0663">Pyridoxal phosphate</keyword>
<evidence type="ECO:0000256" key="5">
    <source>
        <dbReference type="ARBA" id="ARBA00022576"/>
    </source>
</evidence>
<dbReference type="OrthoDB" id="9809616at2"/>
<dbReference type="AlphaFoldDB" id="A0A1T4XTC6"/>
<dbReference type="InterPro" id="IPR050106">
    <property type="entry name" value="HistidinolP_aminotransfase"/>
</dbReference>
<dbReference type="RefSeq" id="WP_078923807.1">
    <property type="nucleotide sequence ID" value="NZ_FUYB01000022.1"/>
</dbReference>
<feature type="modified residue" description="N6-(pyridoxal phosphate)lysine" evidence="9">
    <location>
        <position position="210"/>
    </location>
</feature>
<keyword evidence="9" id="KW-0028">Amino-acid biosynthesis</keyword>
<comment type="catalytic activity">
    <reaction evidence="8 9">
        <text>L-histidinol phosphate + 2-oxoglutarate = 3-(imidazol-4-yl)-2-oxopropyl phosphate + L-glutamate</text>
        <dbReference type="Rhea" id="RHEA:23744"/>
        <dbReference type="ChEBI" id="CHEBI:16810"/>
        <dbReference type="ChEBI" id="CHEBI:29985"/>
        <dbReference type="ChEBI" id="CHEBI:57766"/>
        <dbReference type="ChEBI" id="CHEBI:57980"/>
        <dbReference type="EC" id="2.6.1.9"/>
    </reaction>
</comment>
<accession>A0A1T4XTC6</accession>
<comment type="pathway">
    <text evidence="2 9">Amino-acid biosynthesis; L-histidine biosynthesis; L-histidine from 5-phospho-alpha-D-ribose 1-diphosphate: step 7/9.</text>
</comment>
<dbReference type="Pfam" id="PF00155">
    <property type="entry name" value="Aminotran_1_2"/>
    <property type="match status" value="1"/>
</dbReference>
<dbReference type="InterPro" id="IPR004839">
    <property type="entry name" value="Aminotransferase_I/II_large"/>
</dbReference>
<dbReference type="GO" id="GO:0000105">
    <property type="term" value="P:L-histidine biosynthetic process"/>
    <property type="evidence" value="ECO:0007669"/>
    <property type="project" value="UniProtKB-UniRule"/>
</dbReference>
<evidence type="ECO:0000256" key="4">
    <source>
        <dbReference type="ARBA" id="ARBA00011738"/>
    </source>
</evidence>
<dbReference type="STRING" id="92487.SAMN02745130_03362"/>
<dbReference type="Gene3D" id="3.40.640.10">
    <property type="entry name" value="Type I PLP-dependent aspartate aminotransferase-like (Major domain)"/>
    <property type="match status" value="1"/>
</dbReference>
<feature type="domain" description="Aminotransferase class I/classII large" evidence="10">
    <location>
        <begin position="26"/>
        <end position="347"/>
    </location>
</feature>
<proteinExistence type="inferred from homology"/>
<comment type="subunit">
    <text evidence="4 9">Homodimer.</text>
</comment>
<evidence type="ECO:0000256" key="8">
    <source>
        <dbReference type="ARBA" id="ARBA00047481"/>
    </source>
</evidence>
<evidence type="ECO:0000256" key="9">
    <source>
        <dbReference type="HAMAP-Rule" id="MF_01023"/>
    </source>
</evidence>
<dbReference type="CDD" id="cd00609">
    <property type="entry name" value="AAT_like"/>
    <property type="match status" value="1"/>
</dbReference>
<gene>
    <name evidence="9" type="primary">hisC</name>
    <name evidence="11" type="ORF">SAMN02745130_03362</name>
</gene>
<dbReference type="Proteomes" id="UP000190460">
    <property type="component" value="Unassembled WGS sequence"/>
</dbReference>
<dbReference type="NCBIfam" id="TIGR01141">
    <property type="entry name" value="hisC"/>
    <property type="match status" value="1"/>
</dbReference>
<dbReference type="PROSITE" id="PS00599">
    <property type="entry name" value="AA_TRANSFER_CLASS_2"/>
    <property type="match status" value="1"/>
</dbReference>
<comment type="similarity">
    <text evidence="3 9">Belongs to the class-II pyridoxal-phosphate-dependent aminotransferase family. Histidinol-phosphate aminotransferase subfamily.</text>
</comment>
<sequence>MSQYWSPLVQQLEPYVPGEQPKDQRYIKLNTNECPYPPSPKVLAAIQQELADTLRLYPDPNADLFKDAIAAYYGLESKQVFVGNGSDEVLAHVFHALFKPDQPLLFPDISYSFYPVYANLYRLSVKQIPLATDFSLDLTAYTPANGGIIFPNPNAPTGSALELAAIEQLLQLNSSSVVVVDEAYVDFGAATAIPLIHQYPNLLVVQTLSKSRSLAGLRAGFAVGHPALIEALERVKNSFNSYPLDRLAIVGAAAAMQDQAYFAEICQKIIKTRTRVVTQLQALGFQVLPSAANFVFARPPLGNAEAIYLALKAQGVLVRHFNKPRIQAYLRITIGTEAEMDVLLAKLSALVAV</sequence>
<dbReference type="GO" id="GO:0030170">
    <property type="term" value="F:pyridoxal phosphate binding"/>
    <property type="evidence" value="ECO:0007669"/>
    <property type="project" value="InterPro"/>
</dbReference>
<name>A0A1T4XTC6_9GAMM</name>
<dbReference type="EMBL" id="FUYB01000022">
    <property type="protein sequence ID" value="SKA92355.1"/>
    <property type="molecule type" value="Genomic_DNA"/>
</dbReference>
<evidence type="ECO:0000259" key="10">
    <source>
        <dbReference type="Pfam" id="PF00155"/>
    </source>
</evidence>
<dbReference type="InterPro" id="IPR015422">
    <property type="entry name" value="PyrdxlP-dep_Trfase_small"/>
</dbReference>
<evidence type="ECO:0000256" key="6">
    <source>
        <dbReference type="ARBA" id="ARBA00022679"/>
    </source>
</evidence>
<dbReference type="EC" id="2.6.1.9" evidence="9"/>
<dbReference type="InterPro" id="IPR015424">
    <property type="entry name" value="PyrdxlP-dep_Trfase"/>
</dbReference>
<dbReference type="Gene3D" id="3.90.1150.10">
    <property type="entry name" value="Aspartate Aminotransferase, domain 1"/>
    <property type="match status" value="1"/>
</dbReference>
<comment type="cofactor">
    <cofactor evidence="1 9">
        <name>pyridoxal 5'-phosphate</name>
        <dbReference type="ChEBI" id="CHEBI:597326"/>
    </cofactor>
</comment>
<protein>
    <recommendedName>
        <fullName evidence="9">Histidinol-phosphate aminotransferase</fullName>
        <ecNumber evidence="9">2.6.1.9</ecNumber>
    </recommendedName>
    <alternativeName>
        <fullName evidence="9">Imidazole acetol-phosphate transaminase</fullName>
    </alternativeName>
</protein>
<keyword evidence="5 9" id="KW-0032">Aminotransferase</keyword>
<dbReference type="HAMAP" id="MF_01023">
    <property type="entry name" value="HisC_aminotrans_2"/>
    <property type="match status" value="1"/>
</dbReference>
<dbReference type="UniPathway" id="UPA00031">
    <property type="reaction ID" value="UER00012"/>
</dbReference>
<dbReference type="InterPro" id="IPR005861">
    <property type="entry name" value="HisP_aminotrans"/>
</dbReference>
<reference evidence="12" key="1">
    <citation type="submission" date="2017-02" db="EMBL/GenBank/DDBJ databases">
        <authorList>
            <person name="Varghese N."/>
            <person name="Submissions S."/>
        </authorList>
    </citation>
    <scope>NUCLEOTIDE SEQUENCE [LARGE SCALE GENOMIC DNA]</scope>
    <source>
        <strain evidence="12">ATCC 49788</strain>
    </source>
</reference>
<evidence type="ECO:0000256" key="2">
    <source>
        <dbReference type="ARBA" id="ARBA00005011"/>
    </source>
</evidence>